<comment type="caution">
    <text evidence="1">The sequence shown here is derived from an EMBL/GenBank/DDBJ whole genome shotgun (WGS) entry which is preliminary data.</text>
</comment>
<name>A0ABT4GZW1_PAEAL</name>
<accession>A0ABT4GZW1</accession>
<keyword evidence="2" id="KW-1185">Reference proteome</keyword>
<dbReference type="EMBL" id="JAMDNP010000033">
    <property type="protein sequence ID" value="MCY9762266.1"/>
    <property type="molecule type" value="Genomic_DNA"/>
</dbReference>
<reference evidence="1 2" key="1">
    <citation type="submission" date="2022-05" db="EMBL/GenBank/DDBJ databases">
        <title>Genome Sequencing of Bee-Associated Microbes.</title>
        <authorList>
            <person name="Dunlap C."/>
        </authorList>
    </citation>
    <scope>NUCLEOTIDE SEQUENCE [LARGE SCALE GENOMIC DNA]</scope>
    <source>
        <strain evidence="1 2">NRRL B-04010</strain>
    </source>
</reference>
<organism evidence="1 2">
    <name type="scientific">Paenibacillus alvei</name>
    <name type="common">Bacillus alvei</name>
    <dbReference type="NCBI Taxonomy" id="44250"/>
    <lineage>
        <taxon>Bacteria</taxon>
        <taxon>Bacillati</taxon>
        <taxon>Bacillota</taxon>
        <taxon>Bacilli</taxon>
        <taxon>Bacillales</taxon>
        <taxon>Paenibacillaceae</taxon>
        <taxon>Paenibacillus</taxon>
    </lineage>
</organism>
<dbReference type="GeneID" id="94490418"/>
<protein>
    <submittedName>
        <fullName evidence="1">Uncharacterized protein</fullName>
    </submittedName>
</protein>
<gene>
    <name evidence="1" type="ORF">M5X12_16980</name>
</gene>
<dbReference type="Proteomes" id="UP001527181">
    <property type="component" value="Unassembled WGS sequence"/>
</dbReference>
<sequence>MRIHIPRRVAKPIPSSRWRVLRSNLMENRDKLLQWKNHHPKILHANLQVCDGKSEPRTWVETESYNGCKDPNEYGSLTIAVINVNKRLYRFVLDPEKDSTEGIVGRFMVISLRI</sequence>
<evidence type="ECO:0000313" key="1">
    <source>
        <dbReference type="EMBL" id="MCY9762266.1"/>
    </source>
</evidence>
<proteinExistence type="predicted"/>
<evidence type="ECO:0000313" key="2">
    <source>
        <dbReference type="Proteomes" id="UP001527181"/>
    </source>
</evidence>
<dbReference type="RefSeq" id="WP_005550107.1">
    <property type="nucleotide sequence ID" value="NZ_JAMDLX010000142.1"/>
</dbReference>